<proteinExistence type="predicted"/>
<evidence type="ECO:0000313" key="8">
    <source>
        <dbReference type="EMBL" id="QNP52334.1"/>
    </source>
</evidence>
<protein>
    <recommendedName>
        <fullName evidence="7">Polysaccharide chain length determinant N-terminal domain-containing protein</fullName>
    </recommendedName>
</protein>
<keyword evidence="4 6" id="KW-1133">Transmembrane helix</keyword>
<dbReference type="EMBL" id="CP060784">
    <property type="protein sequence ID" value="QNP52334.1"/>
    <property type="molecule type" value="Genomic_DNA"/>
</dbReference>
<evidence type="ECO:0000256" key="6">
    <source>
        <dbReference type="SAM" id="Phobius"/>
    </source>
</evidence>
<reference evidence="8 9" key="1">
    <citation type="submission" date="2020-08" db="EMBL/GenBank/DDBJ databases">
        <title>Genome sequence of Hymenobacter qilianensis JCM 19763T.</title>
        <authorList>
            <person name="Hyun D.-W."/>
            <person name="Bae J.-W."/>
        </authorList>
    </citation>
    <scope>NUCLEOTIDE SEQUENCE [LARGE SCALE GENOMIC DNA]</scope>
    <source>
        <strain evidence="8 9">JCM 19763</strain>
    </source>
</reference>
<feature type="domain" description="Polysaccharide chain length determinant N-terminal" evidence="7">
    <location>
        <begin position="8"/>
        <end position="103"/>
    </location>
</feature>
<dbReference type="RefSeq" id="WP_187732591.1">
    <property type="nucleotide sequence ID" value="NZ_CP060784.1"/>
</dbReference>
<dbReference type="GO" id="GO:0005886">
    <property type="term" value="C:plasma membrane"/>
    <property type="evidence" value="ECO:0007669"/>
    <property type="project" value="UniProtKB-SubCell"/>
</dbReference>
<sequence length="144" mass="16449">MNKQESSDELNLSNLLFKFGRYWYLFVIIPIVLLAATWLKVQTTSPVYRFHSTIQLADRATPGSRNVQERLTPTESLNNLTSVEDEISVLSSASLVQQTLKKLDFEVSYFDVTNSFLNKLGDLKIQEHYQDAGYTVKLDTIAPR</sequence>
<keyword evidence="9" id="KW-1185">Reference proteome</keyword>
<evidence type="ECO:0000256" key="3">
    <source>
        <dbReference type="ARBA" id="ARBA00022692"/>
    </source>
</evidence>
<evidence type="ECO:0000256" key="2">
    <source>
        <dbReference type="ARBA" id="ARBA00022475"/>
    </source>
</evidence>
<gene>
    <name evidence="8" type="ORF">H9L05_00545</name>
</gene>
<accession>A0A7H0GVL8</accession>
<name>A0A7H0GVL8_9BACT</name>
<comment type="subcellular location">
    <subcellularLocation>
        <location evidence="1">Cell membrane</location>
        <topology evidence="1">Multi-pass membrane protein</topology>
    </subcellularLocation>
</comment>
<dbReference type="AlphaFoldDB" id="A0A7H0GVL8"/>
<dbReference type="KEGG" id="hqi:H9L05_00545"/>
<dbReference type="Proteomes" id="UP000516093">
    <property type="component" value="Chromosome"/>
</dbReference>
<evidence type="ECO:0000259" key="7">
    <source>
        <dbReference type="Pfam" id="PF02706"/>
    </source>
</evidence>
<feature type="transmembrane region" description="Helical" evidence="6">
    <location>
        <begin position="22"/>
        <end position="41"/>
    </location>
</feature>
<evidence type="ECO:0000256" key="4">
    <source>
        <dbReference type="ARBA" id="ARBA00022989"/>
    </source>
</evidence>
<keyword evidence="5 6" id="KW-0472">Membrane</keyword>
<evidence type="ECO:0000313" key="9">
    <source>
        <dbReference type="Proteomes" id="UP000516093"/>
    </source>
</evidence>
<keyword evidence="2" id="KW-1003">Cell membrane</keyword>
<organism evidence="8 9">
    <name type="scientific">Hymenobacter qilianensis</name>
    <dbReference type="NCBI Taxonomy" id="1385715"/>
    <lineage>
        <taxon>Bacteria</taxon>
        <taxon>Pseudomonadati</taxon>
        <taxon>Bacteroidota</taxon>
        <taxon>Cytophagia</taxon>
        <taxon>Cytophagales</taxon>
        <taxon>Hymenobacteraceae</taxon>
        <taxon>Hymenobacter</taxon>
    </lineage>
</organism>
<dbReference type="InterPro" id="IPR003856">
    <property type="entry name" value="LPS_length_determ_N"/>
</dbReference>
<dbReference type="Pfam" id="PF02706">
    <property type="entry name" value="Wzz"/>
    <property type="match status" value="1"/>
</dbReference>
<keyword evidence="3 6" id="KW-0812">Transmembrane</keyword>
<evidence type="ECO:0000256" key="1">
    <source>
        <dbReference type="ARBA" id="ARBA00004651"/>
    </source>
</evidence>
<evidence type="ECO:0000256" key="5">
    <source>
        <dbReference type="ARBA" id="ARBA00023136"/>
    </source>
</evidence>